<evidence type="ECO:0000313" key="5">
    <source>
        <dbReference type="EMBL" id="MEY6431826.1"/>
    </source>
</evidence>
<dbReference type="PANTHER" id="PTHR44688:SF16">
    <property type="entry name" value="DNA-BINDING TRANSCRIPTIONAL ACTIVATOR DEVR_DOSR"/>
    <property type="match status" value="1"/>
</dbReference>
<keyword evidence="3" id="KW-0804">Transcription</keyword>
<gene>
    <name evidence="5" type="ORF">ABC977_05310</name>
</gene>
<evidence type="ECO:0000256" key="1">
    <source>
        <dbReference type="ARBA" id="ARBA00023015"/>
    </source>
</evidence>
<evidence type="ECO:0000259" key="4">
    <source>
        <dbReference type="PROSITE" id="PS50043"/>
    </source>
</evidence>
<dbReference type="InterPro" id="IPR036388">
    <property type="entry name" value="WH-like_DNA-bd_sf"/>
</dbReference>
<reference evidence="5 6" key="1">
    <citation type="submission" date="2024-05" db="EMBL/GenBank/DDBJ databases">
        <title>Genome Sequence and Characterization of the New Strain Purple Sulfur Bacterium of Genus Thioalkalicoccus.</title>
        <authorList>
            <person name="Bryantseva I.A."/>
            <person name="Kyndt J.A."/>
            <person name="Imhoff J.F."/>
        </authorList>
    </citation>
    <scope>NUCLEOTIDE SEQUENCE [LARGE SCALE GENOMIC DNA]</scope>
    <source>
        <strain evidence="5 6">Um2</strain>
    </source>
</reference>
<keyword evidence="2" id="KW-0238">DNA-binding</keyword>
<dbReference type="EMBL" id="JBDKXB010000004">
    <property type="protein sequence ID" value="MEY6431826.1"/>
    <property type="molecule type" value="Genomic_DNA"/>
</dbReference>
<comment type="caution">
    <text evidence="5">The sequence shown here is derived from an EMBL/GenBank/DDBJ whole genome shotgun (WGS) entry which is preliminary data.</text>
</comment>
<dbReference type="PANTHER" id="PTHR44688">
    <property type="entry name" value="DNA-BINDING TRANSCRIPTIONAL ACTIVATOR DEVR_DOSR"/>
    <property type="match status" value="1"/>
</dbReference>
<dbReference type="Gene3D" id="1.10.10.10">
    <property type="entry name" value="Winged helix-like DNA-binding domain superfamily/Winged helix DNA-binding domain"/>
    <property type="match status" value="1"/>
</dbReference>
<dbReference type="PROSITE" id="PS50043">
    <property type="entry name" value="HTH_LUXR_2"/>
    <property type="match status" value="1"/>
</dbReference>
<dbReference type="Pfam" id="PF00196">
    <property type="entry name" value="GerE"/>
    <property type="match status" value="1"/>
</dbReference>
<dbReference type="CDD" id="cd06170">
    <property type="entry name" value="LuxR_C_like"/>
    <property type="match status" value="1"/>
</dbReference>
<organism evidence="5 6">
    <name type="scientific">Thioalkalicoccus limnaeus</name>
    <dbReference type="NCBI Taxonomy" id="120681"/>
    <lineage>
        <taxon>Bacteria</taxon>
        <taxon>Pseudomonadati</taxon>
        <taxon>Pseudomonadota</taxon>
        <taxon>Gammaproteobacteria</taxon>
        <taxon>Chromatiales</taxon>
        <taxon>Chromatiaceae</taxon>
        <taxon>Thioalkalicoccus</taxon>
    </lineage>
</organism>
<evidence type="ECO:0000256" key="2">
    <source>
        <dbReference type="ARBA" id="ARBA00023125"/>
    </source>
</evidence>
<dbReference type="SUPFAM" id="SSF46894">
    <property type="entry name" value="C-terminal effector domain of the bipartite response regulators"/>
    <property type="match status" value="1"/>
</dbReference>
<evidence type="ECO:0000256" key="3">
    <source>
        <dbReference type="ARBA" id="ARBA00023163"/>
    </source>
</evidence>
<feature type="domain" description="HTH luxR-type" evidence="4">
    <location>
        <begin position="65"/>
        <end position="130"/>
    </location>
</feature>
<dbReference type="Proteomes" id="UP001564408">
    <property type="component" value="Unassembled WGS sequence"/>
</dbReference>
<protein>
    <submittedName>
        <fullName evidence="5">Helix-turn-helix transcriptional regulator</fullName>
    </submittedName>
</protein>
<keyword evidence="6" id="KW-1185">Reference proteome</keyword>
<keyword evidence="1" id="KW-0805">Transcription regulation</keyword>
<name>A0ABV4BBH1_9GAMM</name>
<dbReference type="PROSITE" id="PS00622">
    <property type="entry name" value="HTH_LUXR_1"/>
    <property type="match status" value="1"/>
</dbReference>
<evidence type="ECO:0000313" key="6">
    <source>
        <dbReference type="Proteomes" id="UP001564408"/>
    </source>
</evidence>
<dbReference type="SMART" id="SM00421">
    <property type="entry name" value="HTH_LUXR"/>
    <property type="match status" value="1"/>
</dbReference>
<dbReference type="InterPro" id="IPR000792">
    <property type="entry name" value="Tscrpt_reg_LuxR_C"/>
</dbReference>
<dbReference type="PRINTS" id="PR00038">
    <property type="entry name" value="HTHLUXR"/>
</dbReference>
<dbReference type="InterPro" id="IPR016032">
    <property type="entry name" value="Sig_transdc_resp-reg_C-effctor"/>
</dbReference>
<proteinExistence type="predicted"/>
<accession>A0ABV4BBH1</accession>
<sequence length="132" mass="14445">MKAIVEFRIRETLCAVVPEEEVSGNESSGPTGSRPIAGQVIGNCSLFGHRYLILRAAPSKDPNPLPAPVDLLTPRELQVAALVAEGHGNKQIAHRLRLSEWTVSSYLRRIFVKLGVRTRAAMVARVLAARDH</sequence>
<dbReference type="RefSeq" id="WP_369666205.1">
    <property type="nucleotide sequence ID" value="NZ_JBDKXB010000004.1"/>
</dbReference>